<dbReference type="EMBL" id="JAAWWB010000015">
    <property type="protein sequence ID" value="KAG6766584.1"/>
    <property type="molecule type" value="Genomic_DNA"/>
</dbReference>
<dbReference type="OrthoDB" id="1752253at2759"/>
<dbReference type="Proteomes" id="UP000886885">
    <property type="component" value="Chromosome 8A"/>
</dbReference>
<dbReference type="PANTHER" id="PTHR11017">
    <property type="entry name" value="LEUCINE-RICH REPEAT-CONTAINING PROTEIN"/>
    <property type="match status" value="1"/>
</dbReference>
<comment type="caution">
    <text evidence="6">The sequence shown here is derived from an EMBL/GenBank/DDBJ whole genome shotgun (WGS) entry which is preliminary data.</text>
</comment>
<dbReference type="Pfam" id="PF20160">
    <property type="entry name" value="C-JID"/>
    <property type="match status" value="1"/>
</dbReference>
<reference evidence="6" key="1">
    <citation type="journal article" date="2020" name="bioRxiv">
        <title>Hybrid origin of Populus tomentosa Carr. identified through genome sequencing and phylogenomic analysis.</title>
        <authorList>
            <person name="An X."/>
            <person name="Gao K."/>
            <person name="Chen Z."/>
            <person name="Li J."/>
            <person name="Yang X."/>
            <person name="Yang X."/>
            <person name="Zhou J."/>
            <person name="Guo T."/>
            <person name="Zhao T."/>
            <person name="Huang S."/>
            <person name="Miao D."/>
            <person name="Khan W.U."/>
            <person name="Rao P."/>
            <person name="Ye M."/>
            <person name="Lei B."/>
            <person name="Liao W."/>
            <person name="Wang J."/>
            <person name="Ji L."/>
            <person name="Li Y."/>
            <person name="Guo B."/>
            <person name="Mustafa N.S."/>
            <person name="Li S."/>
            <person name="Yun Q."/>
            <person name="Keller S.R."/>
            <person name="Mao J."/>
            <person name="Zhang R."/>
            <person name="Strauss S.H."/>
        </authorList>
    </citation>
    <scope>NUCLEOTIDE SEQUENCE</scope>
    <source>
        <strain evidence="6">GM15</strain>
        <tissue evidence="6">Leaf</tissue>
    </source>
</reference>
<organism evidence="6 7">
    <name type="scientific">Populus tomentosa</name>
    <name type="common">Chinese white poplar</name>
    <dbReference type="NCBI Taxonomy" id="118781"/>
    <lineage>
        <taxon>Eukaryota</taxon>
        <taxon>Viridiplantae</taxon>
        <taxon>Streptophyta</taxon>
        <taxon>Embryophyta</taxon>
        <taxon>Tracheophyta</taxon>
        <taxon>Spermatophyta</taxon>
        <taxon>Magnoliopsida</taxon>
        <taxon>eudicotyledons</taxon>
        <taxon>Gunneridae</taxon>
        <taxon>Pentapetalae</taxon>
        <taxon>rosids</taxon>
        <taxon>fabids</taxon>
        <taxon>Malpighiales</taxon>
        <taxon>Salicaceae</taxon>
        <taxon>Saliceae</taxon>
        <taxon>Populus</taxon>
    </lineage>
</organism>
<keyword evidence="3" id="KW-0611">Plant defense</keyword>
<evidence type="ECO:0000256" key="2">
    <source>
        <dbReference type="ARBA" id="ARBA00022737"/>
    </source>
</evidence>
<keyword evidence="7" id="KW-1185">Reference proteome</keyword>
<dbReference type="PANTHER" id="PTHR11017:SF553">
    <property type="entry name" value="ADP-RIBOSYL CYCLASE_CYCLIC ADP-RIBOSE HYDROLASE"/>
    <property type="match status" value="1"/>
</dbReference>
<evidence type="ECO:0000256" key="3">
    <source>
        <dbReference type="ARBA" id="ARBA00022821"/>
    </source>
</evidence>
<evidence type="ECO:0000259" key="4">
    <source>
        <dbReference type="Pfam" id="PF20160"/>
    </source>
</evidence>
<accession>A0A8X8CU16</accession>
<protein>
    <recommendedName>
        <fullName evidence="8">TMV resistance protein N-like</fullName>
    </recommendedName>
</protein>
<dbReference type="AlphaFoldDB" id="A0A8X8CU16"/>
<feature type="domain" description="Disease resistance protein RPS4B/Roq1-like leucine-rich repeats" evidence="5">
    <location>
        <begin position="132"/>
        <end position="219"/>
    </location>
</feature>
<dbReference type="InterPro" id="IPR001611">
    <property type="entry name" value="Leu-rich_rpt"/>
</dbReference>
<evidence type="ECO:0008006" key="8">
    <source>
        <dbReference type="Google" id="ProtNLM"/>
    </source>
</evidence>
<dbReference type="InterPro" id="IPR045344">
    <property type="entry name" value="C-JID"/>
</dbReference>
<evidence type="ECO:0000313" key="6">
    <source>
        <dbReference type="EMBL" id="KAG6766584.1"/>
    </source>
</evidence>
<evidence type="ECO:0000313" key="7">
    <source>
        <dbReference type="Proteomes" id="UP000886885"/>
    </source>
</evidence>
<dbReference type="Pfam" id="PF23286">
    <property type="entry name" value="LRR_13"/>
    <property type="match status" value="1"/>
</dbReference>
<evidence type="ECO:0000256" key="1">
    <source>
        <dbReference type="ARBA" id="ARBA00022614"/>
    </source>
</evidence>
<keyword evidence="2" id="KW-0677">Repeat</keyword>
<dbReference type="GO" id="GO:0006952">
    <property type="term" value="P:defense response"/>
    <property type="evidence" value="ECO:0007669"/>
    <property type="project" value="InterPro"/>
</dbReference>
<evidence type="ECO:0000259" key="5">
    <source>
        <dbReference type="Pfam" id="PF23286"/>
    </source>
</evidence>
<gene>
    <name evidence="6" type="ORF">POTOM_030672</name>
</gene>
<feature type="domain" description="C-JID" evidence="4">
    <location>
        <begin position="283"/>
        <end position="425"/>
    </location>
</feature>
<keyword evidence="1" id="KW-0433">Leucine-rich repeat</keyword>
<dbReference type="InterPro" id="IPR058546">
    <property type="entry name" value="RPS4B/Roq1-like_LRR"/>
</dbReference>
<proteinExistence type="predicted"/>
<name>A0A8X8CU16_POPTO</name>
<sequence>MHDLLQEMGRQIVKRESHEEPGKRTRLWLCEDVVQVLLNNTGTDKVEGIVLNSNDEVDGLYLSAESIMKMKRTAITQLPSTFGLWKKLKVLSFDGCKGPAPKSWYSLFSFRSLPRNPCPITLMLSSLSALYSLTKLNLSNCNLMEGELPDDMSCFPSLEELDLNGNNFVRIPSSLSRLSKLKSLRLGNCKKLQSLPDLPSRLEYLGVDGCASLGTLPNLFEECARSKFLSLIFMNCSELTDYQGNISMGLTWLKYYLHFLLKSGHQVMILVQGHPASWFFTCFPGSEIPGWFHHKSVGHSLTIRLLPYEHWSSSKWMGLAVCAFFEELDCGDSCLMTLNFDIKGFKSRSYFLEYPEGSTFTSNQVFFIFFPRGKFPEPLAVSNTTSQAIEVEFRSSIQERNTNNEFQVLSARVMNWGFRMVYEEDTVQFNEPNTSVDSINGLHFEELRILDVNNSIIPCKNIEGRQCLPE</sequence>
<dbReference type="PROSITE" id="PS51450">
    <property type="entry name" value="LRR"/>
    <property type="match status" value="1"/>
</dbReference>
<dbReference type="InterPro" id="IPR044974">
    <property type="entry name" value="Disease_R_plants"/>
</dbReference>